<evidence type="ECO:0000259" key="1">
    <source>
        <dbReference type="Pfam" id="PF04149"/>
    </source>
</evidence>
<dbReference type="AlphaFoldDB" id="A0A2P8I7Q1"/>
<dbReference type="Proteomes" id="UP000241118">
    <property type="component" value="Unassembled WGS sequence"/>
</dbReference>
<feature type="domain" description="DUF397" evidence="1">
    <location>
        <begin position="2"/>
        <end position="52"/>
    </location>
</feature>
<reference evidence="2 3" key="1">
    <citation type="submission" date="2018-03" db="EMBL/GenBank/DDBJ databases">
        <title>Genomic Encyclopedia of Type Strains, Phase III (KMG-III): the genomes of soil and plant-associated and newly described type strains.</title>
        <authorList>
            <person name="Whitman W."/>
        </authorList>
    </citation>
    <scope>NUCLEOTIDE SEQUENCE [LARGE SCALE GENOMIC DNA]</scope>
    <source>
        <strain evidence="2 3">CGMCC 4.7097</strain>
    </source>
</reference>
<dbReference type="InterPro" id="IPR007278">
    <property type="entry name" value="DUF397"/>
</dbReference>
<sequence>MTWRKSSYSGNSGGSCVELRAGLDAVRDSKNVDGPVLEVRPAALRAFLKGLRTSSPGV</sequence>
<accession>A0A2P8I7Q1</accession>
<dbReference type="OrthoDB" id="3430276at2"/>
<keyword evidence="3" id="KW-1185">Reference proteome</keyword>
<dbReference type="Pfam" id="PF04149">
    <property type="entry name" value="DUF397"/>
    <property type="match status" value="1"/>
</dbReference>
<evidence type="ECO:0000313" key="2">
    <source>
        <dbReference type="EMBL" id="PSL54476.1"/>
    </source>
</evidence>
<dbReference type="EMBL" id="PYAX01000007">
    <property type="protein sequence ID" value="PSL54476.1"/>
    <property type="molecule type" value="Genomic_DNA"/>
</dbReference>
<dbReference type="PROSITE" id="PS51257">
    <property type="entry name" value="PROKAR_LIPOPROTEIN"/>
    <property type="match status" value="1"/>
</dbReference>
<proteinExistence type="predicted"/>
<name>A0A2P8I7Q1_SACCR</name>
<evidence type="ECO:0000313" key="3">
    <source>
        <dbReference type="Proteomes" id="UP000241118"/>
    </source>
</evidence>
<gene>
    <name evidence="2" type="ORF">B0I31_107536</name>
</gene>
<dbReference type="RefSeq" id="WP_106617508.1">
    <property type="nucleotide sequence ID" value="NZ_PYAX01000007.1"/>
</dbReference>
<organism evidence="2 3">
    <name type="scientific">Saccharothrix carnea</name>
    <dbReference type="NCBI Taxonomy" id="1280637"/>
    <lineage>
        <taxon>Bacteria</taxon>
        <taxon>Bacillati</taxon>
        <taxon>Actinomycetota</taxon>
        <taxon>Actinomycetes</taxon>
        <taxon>Pseudonocardiales</taxon>
        <taxon>Pseudonocardiaceae</taxon>
        <taxon>Saccharothrix</taxon>
    </lineage>
</organism>
<protein>
    <submittedName>
        <fullName evidence="2">Uncharacterized protein DUF397</fullName>
    </submittedName>
</protein>
<comment type="caution">
    <text evidence="2">The sequence shown here is derived from an EMBL/GenBank/DDBJ whole genome shotgun (WGS) entry which is preliminary data.</text>
</comment>